<comment type="caution">
    <text evidence="1">The sequence shown here is derived from an EMBL/GenBank/DDBJ whole genome shotgun (WGS) entry which is preliminary data.</text>
</comment>
<accession>A0A7W8IIA2</accession>
<name>A0A7W8IIA2_9BACT</name>
<dbReference type="Proteomes" id="UP000568106">
    <property type="component" value="Unassembled WGS sequence"/>
</dbReference>
<dbReference type="PANTHER" id="PTHR31694">
    <property type="entry name" value="DESICCATION-LIKE PROTEIN"/>
    <property type="match status" value="1"/>
</dbReference>
<keyword evidence="2" id="KW-1185">Reference proteome</keyword>
<organism evidence="1 2">
    <name type="scientific">Tunturiibacter empetritectus</name>
    <dbReference type="NCBI Taxonomy" id="3069691"/>
    <lineage>
        <taxon>Bacteria</taxon>
        <taxon>Pseudomonadati</taxon>
        <taxon>Acidobacteriota</taxon>
        <taxon>Terriglobia</taxon>
        <taxon>Terriglobales</taxon>
        <taxon>Acidobacteriaceae</taxon>
        <taxon>Tunturiibacter</taxon>
    </lineage>
</organism>
<sequence>MATLETQQLDEIIVSTRRKMLTKGGAALAALAFGATATPKKAEAQSATIGDSDILNFALNLEYLEAQFYNLAVYGVTIDKLSTPIPVSVNGNAAGTVTLSPTFAKVPFSLSYVQAYATETATEEGKHVLFLQSALGAKAVSMPNIDLYNSFNALAAAALIGPSFNPFANDANFLIGAYIFEDVGVSAYGGAAALISDKVNVLPAAVGIHAVEAYHAGLIRTTINGLDGGGGTGPLSTLTQMISAARSSLANPDPTKPITTPFVTFTGSAADDIGITTTPVALNTATANITASTIVDCDQNSLGWSRNTSQILAIVTGTKPTDTVHQGVFFPNGLNGLIA</sequence>
<reference evidence="1" key="1">
    <citation type="submission" date="2020-08" db="EMBL/GenBank/DDBJ databases">
        <title>Genomic Encyclopedia of Type Strains, Phase IV (KMG-V): Genome sequencing to study the core and pangenomes of soil and plant-associated prokaryotes.</title>
        <authorList>
            <person name="Whitman W."/>
        </authorList>
    </citation>
    <scope>NUCLEOTIDE SEQUENCE [LARGE SCALE GENOMIC DNA]</scope>
    <source>
        <strain evidence="1">M8UP27</strain>
    </source>
</reference>
<dbReference type="PROSITE" id="PS51318">
    <property type="entry name" value="TAT"/>
    <property type="match status" value="1"/>
</dbReference>
<dbReference type="PANTHER" id="PTHR31694:SF26">
    <property type="entry name" value="OS05G0151100 PROTEIN"/>
    <property type="match status" value="1"/>
</dbReference>
<dbReference type="Pfam" id="PF13668">
    <property type="entry name" value="Ferritin_2"/>
    <property type="match status" value="1"/>
</dbReference>
<dbReference type="InterPro" id="IPR052965">
    <property type="entry name" value="Pigment-catalase-like"/>
</dbReference>
<dbReference type="AlphaFoldDB" id="A0A7W8IIA2"/>
<proteinExistence type="predicted"/>
<gene>
    <name evidence="1" type="ORF">HDF09_001372</name>
</gene>
<protein>
    <recommendedName>
        <fullName evidence="3">Ferritin-like domain-containing protein</fullName>
    </recommendedName>
</protein>
<dbReference type="InterPro" id="IPR006311">
    <property type="entry name" value="TAT_signal"/>
</dbReference>
<dbReference type="EMBL" id="JACHDY010000002">
    <property type="protein sequence ID" value="MBB5316703.1"/>
    <property type="molecule type" value="Genomic_DNA"/>
</dbReference>
<evidence type="ECO:0008006" key="3">
    <source>
        <dbReference type="Google" id="ProtNLM"/>
    </source>
</evidence>
<evidence type="ECO:0000313" key="1">
    <source>
        <dbReference type="EMBL" id="MBB5316703.1"/>
    </source>
</evidence>
<evidence type="ECO:0000313" key="2">
    <source>
        <dbReference type="Proteomes" id="UP000568106"/>
    </source>
</evidence>